<dbReference type="Gene3D" id="1.10.10.10">
    <property type="entry name" value="Winged helix-like DNA-binding domain superfamily/Winged helix DNA-binding domain"/>
    <property type="match status" value="1"/>
</dbReference>
<gene>
    <name evidence="7" type="ORF">N177_2115</name>
</gene>
<evidence type="ECO:0000256" key="4">
    <source>
        <dbReference type="ARBA" id="ARBA00023163"/>
    </source>
</evidence>
<dbReference type="GO" id="GO:0006351">
    <property type="term" value="P:DNA-templated transcription"/>
    <property type="evidence" value="ECO:0007669"/>
    <property type="project" value="TreeGrafter"/>
</dbReference>
<dbReference type="SUPFAM" id="SSF46785">
    <property type="entry name" value="Winged helix' DNA-binding domain"/>
    <property type="match status" value="1"/>
</dbReference>
<dbReference type="eggNOG" id="COG0583">
    <property type="taxonomic scope" value="Bacteria"/>
</dbReference>
<evidence type="ECO:0000256" key="3">
    <source>
        <dbReference type="ARBA" id="ARBA00023125"/>
    </source>
</evidence>
<proteinExistence type="inferred from homology"/>
<reference evidence="7 8" key="1">
    <citation type="journal article" date="2014" name="Genome Announc.">
        <title>Draft Genome Sequence of Lutibaculum baratangense Strain AMV1T, Isolated from a Mud Volcano in Andamans, India.</title>
        <authorList>
            <person name="Singh A."/>
            <person name="Sreenivas A."/>
            <person name="Sathyanarayana Reddy G."/>
            <person name="Pinnaka A.K."/>
            <person name="Shivaji S."/>
        </authorList>
    </citation>
    <scope>NUCLEOTIDE SEQUENCE [LARGE SCALE GENOMIC DNA]</scope>
    <source>
        <strain evidence="7 8">AMV1</strain>
    </source>
</reference>
<feature type="domain" description="HTH lysR-type" evidence="6">
    <location>
        <begin position="6"/>
        <end position="63"/>
    </location>
</feature>
<feature type="region of interest" description="Disordered" evidence="5">
    <location>
        <begin position="299"/>
        <end position="318"/>
    </location>
</feature>
<evidence type="ECO:0000313" key="8">
    <source>
        <dbReference type="Proteomes" id="UP000017819"/>
    </source>
</evidence>
<evidence type="ECO:0000313" key="7">
    <source>
        <dbReference type="EMBL" id="ESR24792.1"/>
    </source>
</evidence>
<dbReference type="SUPFAM" id="SSF53850">
    <property type="entry name" value="Periplasmic binding protein-like II"/>
    <property type="match status" value="1"/>
</dbReference>
<keyword evidence="3" id="KW-0238">DNA-binding</keyword>
<dbReference type="Proteomes" id="UP000017819">
    <property type="component" value="Unassembled WGS sequence"/>
</dbReference>
<evidence type="ECO:0000256" key="2">
    <source>
        <dbReference type="ARBA" id="ARBA00023015"/>
    </source>
</evidence>
<comment type="caution">
    <text evidence="7">The sequence shown here is derived from an EMBL/GenBank/DDBJ whole genome shotgun (WGS) entry which is preliminary data.</text>
</comment>
<dbReference type="InterPro" id="IPR005119">
    <property type="entry name" value="LysR_subst-bd"/>
</dbReference>
<dbReference type="GO" id="GO:0003700">
    <property type="term" value="F:DNA-binding transcription factor activity"/>
    <property type="evidence" value="ECO:0007669"/>
    <property type="project" value="InterPro"/>
</dbReference>
<dbReference type="PROSITE" id="PS50931">
    <property type="entry name" value="HTH_LYSR"/>
    <property type="match status" value="1"/>
</dbReference>
<keyword evidence="8" id="KW-1185">Reference proteome</keyword>
<dbReference type="InterPro" id="IPR058163">
    <property type="entry name" value="LysR-type_TF_proteobact-type"/>
</dbReference>
<dbReference type="OrthoDB" id="9798121at2"/>
<feature type="compositionally biased region" description="Low complexity" evidence="5">
    <location>
        <begin position="301"/>
        <end position="318"/>
    </location>
</feature>
<dbReference type="EMBL" id="AWXZ01000029">
    <property type="protein sequence ID" value="ESR24792.1"/>
    <property type="molecule type" value="Genomic_DNA"/>
</dbReference>
<comment type="similarity">
    <text evidence="1">Belongs to the LysR transcriptional regulatory family.</text>
</comment>
<dbReference type="GO" id="GO:0043565">
    <property type="term" value="F:sequence-specific DNA binding"/>
    <property type="evidence" value="ECO:0007669"/>
    <property type="project" value="TreeGrafter"/>
</dbReference>
<dbReference type="PANTHER" id="PTHR30537:SF3">
    <property type="entry name" value="TRANSCRIPTIONAL REGULATORY PROTEIN"/>
    <property type="match status" value="1"/>
</dbReference>
<sequence>MARTEPDWTLYRAFLAVIEEGSLSGAARRLGVAQPTVGRHVAALEEALAVQLFLRSQNGLEPTEAARELVPYLRTMAATEAALRRTASGSSGALSGTVRISASEVIGIKVVPEILRGLRRRHPDLVVELAISNTLQDLLHREADIAVRMVEPTQGALVVRRAGAVALGLHARPDYLDRRGRPSSLQDLARHDVIGFDKVTPWIRKLVGSVPQFDTSRFALKTDSDLAQFEAIAAGFGIGVCQVQLGRRAGLVRLLEREFDLKLPTFVVMHENLRSTPRCRAVFDELVVGLLDYLREEKDAAASGAEASPAPYSAAEGE</sequence>
<evidence type="ECO:0000256" key="5">
    <source>
        <dbReference type="SAM" id="MobiDB-lite"/>
    </source>
</evidence>
<dbReference type="InterPro" id="IPR036390">
    <property type="entry name" value="WH_DNA-bd_sf"/>
</dbReference>
<dbReference type="PRINTS" id="PR00039">
    <property type="entry name" value="HTHLYSR"/>
</dbReference>
<dbReference type="InterPro" id="IPR000847">
    <property type="entry name" value="LysR_HTH_N"/>
</dbReference>
<dbReference type="STRING" id="631454.N177_2115"/>
<dbReference type="PANTHER" id="PTHR30537">
    <property type="entry name" value="HTH-TYPE TRANSCRIPTIONAL REGULATOR"/>
    <property type="match status" value="1"/>
</dbReference>
<dbReference type="AlphaFoldDB" id="V4QYG1"/>
<name>V4QYG1_9HYPH</name>
<evidence type="ECO:0000259" key="6">
    <source>
        <dbReference type="PROSITE" id="PS50931"/>
    </source>
</evidence>
<protein>
    <submittedName>
        <fullName evidence="7">Transcriptional regulator, LysR family</fullName>
    </submittedName>
</protein>
<dbReference type="Gene3D" id="3.40.190.290">
    <property type="match status" value="1"/>
</dbReference>
<keyword evidence="4" id="KW-0804">Transcription</keyword>
<dbReference type="Pfam" id="PF03466">
    <property type="entry name" value="LysR_substrate"/>
    <property type="match status" value="1"/>
</dbReference>
<dbReference type="Pfam" id="PF00126">
    <property type="entry name" value="HTH_1"/>
    <property type="match status" value="1"/>
</dbReference>
<evidence type="ECO:0000256" key="1">
    <source>
        <dbReference type="ARBA" id="ARBA00009437"/>
    </source>
</evidence>
<keyword evidence="2" id="KW-0805">Transcription regulation</keyword>
<accession>V4QYG1</accession>
<dbReference type="RefSeq" id="WP_023432245.1">
    <property type="nucleotide sequence ID" value="NZ_AWXZ01000029.1"/>
</dbReference>
<organism evidence="7 8">
    <name type="scientific">Lutibaculum baratangense AMV1</name>
    <dbReference type="NCBI Taxonomy" id="631454"/>
    <lineage>
        <taxon>Bacteria</taxon>
        <taxon>Pseudomonadati</taxon>
        <taxon>Pseudomonadota</taxon>
        <taxon>Alphaproteobacteria</taxon>
        <taxon>Hyphomicrobiales</taxon>
        <taxon>Tepidamorphaceae</taxon>
        <taxon>Lutibaculum</taxon>
    </lineage>
</organism>
<dbReference type="PATRIC" id="fig|631454.5.peg.2084"/>
<dbReference type="InterPro" id="IPR036388">
    <property type="entry name" value="WH-like_DNA-bd_sf"/>
</dbReference>